<feature type="domain" description="GntR C-terminal" evidence="4">
    <location>
        <begin position="27"/>
        <end position="152"/>
    </location>
</feature>
<evidence type="ECO:0000259" key="4">
    <source>
        <dbReference type="SMART" id="SM00895"/>
    </source>
</evidence>
<evidence type="ECO:0000256" key="3">
    <source>
        <dbReference type="ARBA" id="ARBA00023163"/>
    </source>
</evidence>
<evidence type="ECO:0000313" key="5">
    <source>
        <dbReference type="EMBL" id="CAA9308788.1"/>
    </source>
</evidence>
<dbReference type="Pfam" id="PF07729">
    <property type="entry name" value="FCD"/>
    <property type="match status" value="1"/>
</dbReference>
<dbReference type="PANTHER" id="PTHR43537">
    <property type="entry name" value="TRANSCRIPTIONAL REGULATOR, GNTR FAMILY"/>
    <property type="match status" value="1"/>
</dbReference>
<dbReference type="SUPFAM" id="SSF48008">
    <property type="entry name" value="GntR ligand-binding domain-like"/>
    <property type="match status" value="1"/>
</dbReference>
<dbReference type="InterPro" id="IPR011711">
    <property type="entry name" value="GntR_C"/>
</dbReference>
<organism evidence="5">
    <name type="scientific">uncultured Microvirga sp</name>
    <dbReference type="NCBI Taxonomy" id="412392"/>
    <lineage>
        <taxon>Bacteria</taxon>
        <taxon>Pseudomonadati</taxon>
        <taxon>Pseudomonadota</taxon>
        <taxon>Alphaproteobacteria</taxon>
        <taxon>Hyphomicrobiales</taxon>
        <taxon>Methylobacteriaceae</taxon>
        <taxon>Microvirga</taxon>
        <taxon>environmental samples</taxon>
    </lineage>
</organism>
<keyword evidence="2" id="KW-0238">DNA-binding</keyword>
<dbReference type="SMART" id="SM00895">
    <property type="entry name" value="FCD"/>
    <property type="match status" value="1"/>
</dbReference>
<dbReference type="AlphaFoldDB" id="A0A6J4KKR0"/>
<dbReference type="GO" id="GO:0003677">
    <property type="term" value="F:DNA binding"/>
    <property type="evidence" value="ECO:0007669"/>
    <property type="project" value="UniProtKB-KW"/>
</dbReference>
<name>A0A6J4KKR0_9HYPH</name>
<gene>
    <name evidence="5" type="ORF">AVDCRST_MAG90-436</name>
</gene>
<dbReference type="EMBL" id="CADCUC010000061">
    <property type="protein sequence ID" value="CAA9308788.1"/>
    <property type="molecule type" value="Genomic_DNA"/>
</dbReference>
<evidence type="ECO:0000256" key="2">
    <source>
        <dbReference type="ARBA" id="ARBA00023125"/>
    </source>
</evidence>
<protein>
    <recommendedName>
        <fullName evidence="4">GntR C-terminal domain-containing protein</fullName>
    </recommendedName>
</protein>
<dbReference type="Gene3D" id="1.20.120.530">
    <property type="entry name" value="GntR ligand-binding domain-like"/>
    <property type="match status" value="1"/>
</dbReference>
<keyword evidence="1" id="KW-0805">Transcription regulation</keyword>
<sequence>MGTFVGSRPRSIRSAPEALGDATTLNEILEARALIEPMVARLAAQRAEEADVQMIERYAAAANAARSWAEWEKWDDLLHRAIAEASGNGLLINAIDHLFRVKMHRRWTIQRAANFNGALTARYGREHTAIISRIVGRDCEGAEAAMRRHMVGLSMTVGPAISNKAPQTAKVDE</sequence>
<dbReference type="PANTHER" id="PTHR43537:SF5">
    <property type="entry name" value="UXU OPERON TRANSCRIPTIONAL REGULATOR"/>
    <property type="match status" value="1"/>
</dbReference>
<dbReference type="InterPro" id="IPR008920">
    <property type="entry name" value="TF_FadR/GntR_C"/>
</dbReference>
<evidence type="ECO:0000256" key="1">
    <source>
        <dbReference type="ARBA" id="ARBA00023015"/>
    </source>
</evidence>
<reference evidence="5" key="1">
    <citation type="submission" date="2020-02" db="EMBL/GenBank/DDBJ databases">
        <authorList>
            <person name="Meier V. D."/>
        </authorList>
    </citation>
    <scope>NUCLEOTIDE SEQUENCE</scope>
    <source>
        <strain evidence="5">AVDCRST_MAG90</strain>
    </source>
</reference>
<proteinExistence type="predicted"/>
<accession>A0A6J4KKR0</accession>
<keyword evidence="3" id="KW-0804">Transcription</keyword>